<keyword evidence="3" id="KW-0507">mRNA processing</keyword>
<dbReference type="PANTHER" id="PTHR48028:SF4">
    <property type="entry name" value="SC35-LIKE SPLICING FACTOR"/>
    <property type="match status" value="1"/>
</dbReference>
<accession>A0A814C184</accession>
<name>A0A814C184_9BILA</name>
<evidence type="ECO:0000256" key="1">
    <source>
        <dbReference type="ARBA" id="ARBA00004123"/>
    </source>
</evidence>
<keyword evidence="5" id="KW-0508">mRNA splicing</keyword>
<dbReference type="AlphaFoldDB" id="A0A814C184"/>
<dbReference type="InterPro" id="IPR012677">
    <property type="entry name" value="Nucleotide-bd_a/b_plait_sf"/>
</dbReference>
<comment type="subcellular location">
    <subcellularLocation>
        <location evidence="1">Nucleus</location>
    </subcellularLocation>
</comment>
<evidence type="ECO:0000256" key="6">
    <source>
        <dbReference type="ARBA" id="ARBA00023242"/>
    </source>
</evidence>
<evidence type="ECO:0000256" key="11">
    <source>
        <dbReference type="SAM" id="MobiDB-lite"/>
    </source>
</evidence>
<evidence type="ECO:0000256" key="5">
    <source>
        <dbReference type="ARBA" id="ARBA00023187"/>
    </source>
</evidence>
<feature type="compositionally biased region" description="Basic and acidic residues" evidence="11">
    <location>
        <begin position="166"/>
        <end position="180"/>
    </location>
</feature>
<feature type="region of interest" description="Disordered" evidence="11">
    <location>
        <begin position="100"/>
        <end position="180"/>
    </location>
</feature>
<evidence type="ECO:0000256" key="8">
    <source>
        <dbReference type="ARBA" id="ARBA00029667"/>
    </source>
</evidence>
<evidence type="ECO:0000313" key="13">
    <source>
        <dbReference type="EMBL" id="CAF0911614.1"/>
    </source>
</evidence>
<dbReference type="EMBL" id="CAJNOE010000100">
    <property type="protein sequence ID" value="CAF0911614.1"/>
    <property type="molecule type" value="Genomic_DNA"/>
</dbReference>
<dbReference type="EMBL" id="CAJNOG010000096">
    <property type="protein sequence ID" value="CAF0935417.1"/>
    <property type="molecule type" value="Genomic_DNA"/>
</dbReference>
<dbReference type="GO" id="GO:0006397">
    <property type="term" value="P:mRNA processing"/>
    <property type="evidence" value="ECO:0007669"/>
    <property type="project" value="UniProtKB-KW"/>
</dbReference>
<dbReference type="SMART" id="SM00360">
    <property type="entry name" value="RRM"/>
    <property type="match status" value="1"/>
</dbReference>
<feature type="compositionally biased region" description="Basic residues" evidence="11">
    <location>
        <begin position="143"/>
        <end position="165"/>
    </location>
</feature>
<dbReference type="PROSITE" id="PS50102">
    <property type="entry name" value="RRM"/>
    <property type="match status" value="1"/>
</dbReference>
<dbReference type="Proteomes" id="UP000663868">
    <property type="component" value="Unassembled WGS sequence"/>
</dbReference>
<evidence type="ECO:0000256" key="4">
    <source>
        <dbReference type="ARBA" id="ARBA00022884"/>
    </source>
</evidence>
<dbReference type="InterPro" id="IPR051106">
    <property type="entry name" value="RNA-bind/splicing_reg"/>
</dbReference>
<dbReference type="InterPro" id="IPR000504">
    <property type="entry name" value="RRM_dom"/>
</dbReference>
<evidence type="ECO:0000313" key="15">
    <source>
        <dbReference type="EMBL" id="CAF3899180.1"/>
    </source>
</evidence>
<feature type="compositionally biased region" description="Basic residues" evidence="11">
    <location>
        <begin position="111"/>
        <end position="133"/>
    </location>
</feature>
<dbReference type="SUPFAM" id="SSF54928">
    <property type="entry name" value="RNA-binding domain, RBD"/>
    <property type="match status" value="1"/>
</dbReference>
<dbReference type="Pfam" id="PF00076">
    <property type="entry name" value="RRM_1"/>
    <property type="match status" value="1"/>
</dbReference>
<organism evidence="14 17">
    <name type="scientific">Adineta steineri</name>
    <dbReference type="NCBI Taxonomy" id="433720"/>
    <lineage>
        <taxon>Eukaryota</taxon>
        <taxon>Metazoa</taxon>
        <taxon>Spiralia</taxon>
        <taxon>Gnathifera</taxon>
        <taxon>Rotifera</taxon>
        <taxon>Eurotatoria</taxon>
        <taxon>Bdelloidea</taxon>
        <taxon>Adinetida</taxon>
        <taxon>Adinetidae</taxon>
        <taxon>Adineta</taxon>
    </lineage>
</organism>
<evidence type="ECO:0000313" key="14">
    <source>
        <dbReference type="EMBL" id="CAF0935417.1"/>
    </source>
</evidence>
<reference evidence="14" key="1">
    <citation type="submission" date="2021-02" db="EMBL/GenBank/DDBJ databases">
        <authorList>
            <person name="Nowell W R."/>
        </authorList>
    </citation>
    <scope>NUCLEOTIDE SEQUENCE</scope>
</reference>
<dbReference type="EMBL" id="CAJOAZ010002145">
    <property type="protein sequence ID" value="CAF3899180.1"/>
    <property type="molecule type" value="Genomic_DNA"/>
</dbReference>
<gene>
    <name evidence="13" type="ORF">IZO911_LOCUS12808</name>
    <name evidence="14" type="ORF">JYZ213_LOCUS12417</name>
    <name evidence="16" type="ORF">KXQ929_LOCUS25812</name>
    <name evidence="15" type="ORF">OXD698_LOCUS23846</name>
</gene>
<evidence type="ECO:0000313" key="17">
    <source>
        <dbReference type="Proteomes" id="UP000663845"/>
    </source>
</evidence>
<evidence type="ECO:0000256" key="2">
    <source>
        <dbReference type="ARBA" id="ARBA00015058"/>
    </source>
</evidence>
<dbReference type="Proteomes" id="UP000663845">
    <property type="component" value="Unassembled WGS sequence"/>
</dbReference>
<proteinExistence type="predicted"/>
<evidence type="ECO:0000259" key="12">
    <source>
        <dbReference type="PROSITE" id="PS50102"/>
    </source>
</evidence>
<feature type="domain" description="RRM" evidence="12">
    <location>
        <begin position="23"/>
        <end position="101"/>
    </location>
</feature>
<dbReference type="GO" id="GO:0008380">
    <property type="term" value="P:RNA splicing"/>
    <property type="evidence" value="ECO:0007669"/>
    <property type="project" value="UniProtKB-KW"/>
</dbReference>
<evidence type="ECO:0000256" key="10">
    <source>
        <dbReference type="PROSITE-ProRule" id="PRU00176"/>
    </source>
</evidence>
<dbReference type="Proteomes" id="UP000663860">
    <property type="component" value="Unassembled WGS sequence"/>
</dbReference>
<keyword evidence="6" id="KW-0539">Nucleus</keyword>
<keyword evidence="4 10" id="KW-0694">RNA-binding</keyword>
<evidence type="ECO:0000313" key="16">
    <source>
        <dbReference type="EMBL" id="CAF3954518.1"/>
    </source>
</evidence>
<sequence length="180" mass="21090">MSSHRSQKKSDRHVNLSQINTMHSLKVDNLAYRTRVVDLQRCFERFGPIGDIYVPRDQFSHSNRGYAFVRFLEKRDAQNAINRMDGADIDGREVRVQLARYNRGSGTNGRNKIHHRRSRSRSRSPRRSKHRSRSSSGGSPSRNNRRRSRSRSSRRSRSTSHSKRNNRSDNSEDEQPQEKK</sequence>
<dbReference type="Proteomes" id="UP000663844">
    <property type="component" value="Unassembled WGS sequence"/>
</dbReference>
<dbReference type="Gene3D" id="3.30.70.330">
    <property type="match status" value="1"/>
</dbReference>
<dbReference type="CDD" id="cd12311">
    <property type="entry name" value="RRM_SRSF2_SRSF8"/>
    <property type="match status" value="1"/>
</dbReference>
<comment type="caution">
    <text evidence="14">The sequence shown here is derived from an EMBL/GenBank/DDBJ whole genome shotgun (WGS) entry which is preliminary data.</text>
</comment>
<dbReference type="GO" id="GO:0005634">
    <property type="term" value="C:nucleus"/>
    <property type="evidence" value="ECO:0007669"/>
    <property type="project" value="UniProtKB-SubCell"/>
</dbReference>
<dbReference type="EMBL" id="CAJOBB010002273">
    <property type="protein sequence ID" value="CAF3954518.1"/>
    <property type="molecule type" value="Genomic_DNA"/>
</dbReference>
<dbReference type="GO" id="GO:0003723">
    <property type="term" value="F:RNA binding"/>
    <property type="evidence" value="ECO:0007669"/>
    <property type="project" value="UniProtKB-UniRule"/>
</dbReference>
<evidence type="ECO:0000256" key="9">
    <source>
        <dbReference type="ARBA" id="ARBA00032663"/>
    </source>
</evidence>
<dbReference type="PANTHER" id="PTHR48028">
    <property type="entry name" value="GLYCINE-RICH RNA-BINDING PROTEIN RZ1A"/>
    <property type="match status" value="1"/>
</dbReference>
<evidence type="ECO:0000256" key="7">
    <source>
        <dbReference type="ARBA" id="ARBA00029589"/>
    </source>
</evidence>
<dbReference type="InterPro" id="IPR035979">
    <property type="entry name" value="RBD_domain_sf"/>
</dbReference>
<protein>
    <recommendedName>
        <fullName evidence="2">Serine/arginine-rich splicing factor 2</fullName>
    </recommendedName>
    <alternativeName>
        <fullName evidence="9">Splicing component, 35 kDa</fullName>
    </alternativeName>
    <alternativeName>
        <fullName evidence="8">Splicing factor SC35</fullName>
    </alternativeName>
    <alternativeName>
        <fullName evidence="7">Splicing factor, arginine/serine-rich 2</fullName>
    </alternativeName>
</protein>
<evidence type="ECO:0000256" key="3">
    <source>
        <dbReference type="ARBA" id="ARBA00022664"/>
    </source>
</evidence>